<dbReference type="InterPro" id="IPR006094">
    <property type="entry name" value="Oxid_FAD_bind_N"/>
</dbReference>
<dbReference type="InterPro" id="IPR007173">
    <property type="entry name" value="ALO_C"/>
</dbReference>
<dbReference type="GO" id="GO:0016020">
    <property type="term" value="C:membrane"/>
    <property type="evidence" value="ECO:0007669"/>
    <property type="project" value="InterPro"/>
</dbReference>
<feature type="domain" description="FAD-binding PCMH-type" evidence="2">
    <location>
        <begin position="15"/>
        <end position="185"/>
    </location>
</feature>
<dbReference type="EMBL" id="CP071696">
    <property type="protein sequence ID" value="QTX04165.1"/>
    <property type="molecule type" value="Genomic_DNA"/>
</dbReference>
<dbReference type="InterPro" id="IPR016169">
    <property type="entry name" value="FAD-bd_PCMH_sub2"/>
</dbReference>
<dbReference type="Gene3D" id="1.10.45.10">
    <property type="entry name" value="Vanillyl-alcohol Oxidase, Chain A, domain 4"/>
    <property type="match status" value="1"/>
</dbReference>
<dbReference type="PANTHER" id="PTHR43762">
    <property type="entry name" value="L-GULONOLACTONE OXIDASE"/>
    <property type="match status" value="1"/>
</dbReference>
<keyword evidence="4" id="KW-1185">Reference proteome</keyword>
<proteinExistence type="predicted"/>
<gene>
    <name evidence="3" type="ORF">G127AT_12835</name>
</gene>
<evidence type="ECO:0000313" key="4">
    <source>
        <dbReference type="Proteomes" id="UP000671914"/>
    </source>
</evidence>
<dbReference type="Gene3D" id="3.30.43.10">
    <property type="entry name" value="Uridine Diphospho-n-acetylenolpyruvylglucosamine Reductase, domain 2"/>
    <property type="match status" value="1"/>
</dbReference>
<dbReference type="InterPro" id="IPR036318">
    <property type="entry name" value="FAD-bd_PCMH-like_sf"/>
</dbReference>
<evidence type="ECO:0000313" key="3">
    <source>
        <dbReference type="EMBL" id="QTX04165.1"/>
    </source>
</evidence>
<dbReference type="InterPro" id="IPR016166">
    <property type="entry name" value="FAD-bd_PCMH"/>
</dbReference>
<dbReference type="InterPro" id="IPR016171">
    <property type="entry name" value="Vanillyl_alc_oxidase_C-sub2"/>
</dbReference>
<evidence type="ECO:0000256" key="1">
    <source>
        <dbReference type="ARBA" id="ARBA00023002"/>
    </source>
</evidence>
<dbReference type="SUPFAM" id="SSF56176">
    <property type="entry name" value="FAD-binding/transporter-associated domain-like"/>
    <property type="match status" value="1"/>
</dbReference>
<dbReference type="Gene3D" id="3.30.70.2520">
    <property type="match status" value="1"/>
</dbReference>
<dbReference type="PROSITE" id="PS51387">
    <property type="entry name" value="FAD_PCMH"/>
    <property type="match status" value="1"/>
</dbReference>
<keyword evidence="1" id="KW-0560">Oxidoreductase</keyword>
<dbReference type="AlphaFoldDB" id="A0A975FL92"/>
<dbReference type="NCBIfam" id="TIGR01679">
    <property type="entry name" value="bact_FAD_ox"/>
    <property type="match status" value="1"/>
</dbReference>
<dbReference type="GO" id="GO:0080049">
    <property type="term" value="F:L-gulono-1,4-lactone dehydrogenase activity"/>
    <property type="evidence" value="ECO:0007669"/>
    <property type="project" value="TreeGrafter"/>
</dbReference>
<dbReference type="Proteomes" id="UP000671914">
    <property type="component" value="Chromosome"/>
</dbReference>
<dbReference type="GO" id="GO:0071949">
    <property type="term" value="F:FAD binding"/>
    <property type="evidence" value="ECO:0007669"/>
    <property type="project" value="InterPro"/>
</dbReference>
<dbReference type="Pfam" id="PF01565">
    <property type="entry name" value="FAD_binding_4"/>
    <property type="match status" value="1"/>
</dbReference>
<sequence>MTATGAMWRNWGRTEAVRPLRVERPASAEAVQRAVQAAAGAGVGIKAVGAGHSFTGIALAPGVQLDLDDIAGVRAADPGTGRVSLGAGTRLHRLPELLEPYGLAMANMGDIDRQSIAGATSTGTHGTGVGFGGIATQITGARLVTGTGELLTVDETHHPELLPAVRLGLGALGILVELTLQFVPRFALHALEQPEPLEQVLGAWEERVRAADHFEFYWFPHTDTALTKTNTRLPGDAPLDPLGGFSRWVDDEFMANGLYRVICALGRAVPAVTPGFARQVEKLTGDRDFTDLSPKVFTTNRSVRFREMEYALPLAAVPEALGRIRRLIAERGWRISFPVEVRAAAADENWLSTAYGRETGYIAVHRYFREDPAEYFRAVEDVMREFDGRPHWGKMHTQTADSLRARYPRFDDFLEVRERLDPERRFANPYLERVLGA</sequence>
<dbReference type="InterPro" id="IPR016167">
    <property type="entry name" value="FAD-bd_PCMH_sub1"/>
</dbReference>
<evidence type="ECO:0000259" key="2">
    <source>
        <dbReference type="PROSITE" id="PS51387"/>
    </source>
</evidence>
<dbReference type="PIRSF" id="PIRSF000136">
    <property type="entry name" value="LGO_GLO"/>
    <property type="match status" value="1"/>
</dbReference>
<dbReference type="Pfam" id="PF04030">
    <property type="entry name" value="ALO"/>
    <property type="match status" value="1"/>
</dbReference>
<dbReference type="RefSeq" id="WP_210897491.1">
    <property type="nucleotide sequence ID" value="NZ_CP071696.1"/>
</dbReference>
<dbReference type="KEGG" id="aarc:G127AT_12835"/>
<dbReference type="GO" id="GO:0003885">
    <property type="term" value="F:D-arabinono-1,4-lactone oxidase activity"/>
    <property type="evidence" value="ECO:0007669"/>
    <property type="project" value="InterPro"/>
</dbReference>
<organism evidence="3 4">
    <name type="scientific">Agromyces archimandritae</name>
    <dbReference type="NCBI Taxonomy" id="2781962"/>
    <lineage>
        <taxon>Bacteria</taxon>
        <taxon>Bacillati</taxon>
        <taxon>Actinomycetota</taxon>
        <taxon>Actinomycetes</taxon>
        <taxon>Micrococcales</taxon>
        <taxon>Microbacteriaceae</taxon>
        <taxon>Agromyces</taxon>
    </lineage>
</organism>
<accession>A0A975FL92</accession>
<dbReference type="InterPro" id="IPR010031">
    <property type="entry name" value="FAD_lactone_oxidase-like"/>
</dbReference>
<dbReference type="Gene3D" id="3.30.465.10">
    <property type="match status" value="1"/>
</dbReference>
<name>A0A975FL92_9MICO</name>
<protein>
    <submittedName>
        <fullName evidence="3">FAD-binding protein</fullName>
    </submittedName>
</protein>
<reference evidence="3" key="1">
    <citation type="submission" date="2021-03" db="EMBL/GenBank/DDBJ databases">
        <title>Agromyces archimandritus sp. nov., isolated from the cockroach Archimandrita tessellata.</title>
        <authorList>
            <person name="Guzman J."/>
            <person name="Ortuzar M."/>
            <person name="Poehlein A."/>
            <person name="Daniel R."/>
            <person name="Trujillo M."/>
            <person name="Vilcinskas A."/>
        </authorList>
    </citation>
    <scope>NUCLEOTIDE SEQUENCE</scope>
    <source>
        <strain evidence="3">G127AT</strain>
    </source>
</reference>
<dbReference type="PANTHER" id="PTHR43762:SF1">
    <property type="entry name" value="D-ARABINONO-1,4-LACTONE OXIDASE"/>
    <property type="match status" value="1"/>
</dbReference>